<feature type="domain" description="PDZ" evidence="6">
    <location>
        <begin position="261"/>
        <end position="325"/>
    </location>
</feature>
<dbReference type="PRINTS" id="PR00834">
    <property type="entry name" value="PROTEASES2C"/>
</dbReference>
<evidence type="ECO:0000313" key="7">
    <source>
        <dbReference type="EMBL" id="MBI4251646.1"/>
    </source>
</evidence>
<dbReference type="Pfam" id="PF13365">
    <property type="entry name" value="Trypsin_2"/>
    <property type="match status" value="1"/>
</dbReference>
<dbReference type="SMART" id="SM00228">
    <property type="entry name" value="PDZ"/>
    <property type="match status" value="1"/>
</dbReference>
<dbReference type="InterPro" id="IPR051201">
    <property type="entry name" value="Chloro_Bact_Ser_Proteases"/>
</dbReference>
<reference evidence="7" key="1">
    <citation type="submission" date="2020-07" db="EMBL/GenBank/DDBJ databases">
        <title>Huge and variable diversity of episymbiotic CPR bacteria and DPANN archaea in groundwater ecosystems.</title>
        <authorList>
            <person name="He C.Y."/>
            <person name="Keren R."/>
            <person name="Whittaker M."/>
            <person name="Farag I.F."/>
            <person name="Doudna J."/>
            <person name="Cate J.H.D."/>
            <person name="Banfield J.F."/>
        </authorList>
    </citation>
    <scope>NUCLEOTIDE SEQUENCE</scope>
    <source>
        <strain evidence="7">NC_groundwater_1370_Ag_S-0.2um_69_93</strain>
    </source>
</reference>
<dbReference type="Gene3D" id="2.40.10.120">
    <property type="match status" value="1"/>
</dbReference>
<dbReference type="AlphaFoldDB" id="A0A933E807"/>
<sequence length="370" mass="39139">MSRPARLLAAALLLAAGAAAGNPQAQAAAPGRDGRRTPIVQAIERAAPAVVNISALQLREVANPFSPYRNPLAEEFFREFFGRVPSYRPERSLGSGVIIRPDGYILTNEHVVARASEIRVSLAGRETLPARLVGADPENDLAVIKIGVREPLPHLPLGRSDDLMIGETVIAIGNPFGLTHTVTTGVVSALGRALDGGRGRGARHPADFIQTDASINPGNSGGPLLNLYGELIGINTAIFSNAQGIGFAIPIDRAHRIVSDLILFGKVRRSWVGMVVRDLAPRAASQMGFPRPRGAIAAEVLAGGPAQQAGIQAGDVLLSFGRREIGSREDYLNELAGYTVGSKVQLRLWRQGRAIDAQVILAPVPASLAE</sequence>
<protein>
    <submittedName>
        <fullName evidence="7">Trypsin-like peptidase domain-containing protein</fullName>
    </submittedName>
</protein>
<dbReference type="Proteomes" id="UP000752292">
    <property type="component" value="Unassembled WGS sequence"/>
</dbReference>
<keyword evidence="2" id="KW-0645">Protease</keyword>
<evidence type="ECO:0000313" key="8">
    <source>
        <dbReference type="Proteomes" id="UP000752292"/>
    </source>
</evidence>
<dbReference type="InterPro" id="IPR001940">
    <property type="entry name" value="Peptidase_S1C"/>
</dbReference>
<dbReference type="EMBL" id="JACQRX010000186">
    <property type="protein sequence ID" value="MBI4251646.1"/>
    <property type="molecule type" value="Genomic_DNA"/>
</dbReference>
<feature type="signal peptide" evidence="5">
    <location>
        <begin position="1"/>
        <end position="27"/>
    </location>
</feature>
<dbReference type="PROSITE" id="PS50106">
    <property type="entry name" value="PDZ"/>
    <property type="match status" value="1"/>
</dbReference>
<name>A0A933E807_UNCTE</name>
<keyword evidence="3" id="KW-0378">Hydrolase</keyword>
<evidence type="ECO:0000256" key="5">
    <source>
        <dbReference type="SAM" id="SignalP"/>
    </source>
</evidence>
<dbReference type="GO" id="GO:0006508">
    <property type="term" value="P:proteolysis"/>
    <property type="evidence" value="ECO:0007669"/>
    <property type="project" value="UniProtKB-KW"/>
</dbReference>
<dbReference type="GO" id="GO:0004252">
    <property type="term" value="F:serine-type endopeptidase activity"/>
    <property type="evidence" value="ECO:0007669"/>
    <property type="project" value="InterPro"/>
</dbReference>
<organism evidence="7 8">
    <name type="scientific">Tectimicrobiota bacterium</name>
    <dbReference type="NCBI Taxonomy" id="2528274"/>
    <lineage>
        <taxon>Bacteria</taxon>
        <taxon>Pseudomonadati</taxon>
        <taxon>Nitrospinota/Tectimicrobiota group</taxon>
        <taxon>Candidatus Tectimicrobiota</taxon>
    </lineage>
</organism>
<evidence type="ECO:0000256" key="3">
    <source>
        <dbReference type="ARBA" id="ARBA00022801"/>
    </source>
</evidence>
<keyword evidence="5" id="KW-0732">Signal</keyword>
<comment type="similarity">
    <text evidence="1">Belongs to the peptidase S1C family.</text>
</comment>
<evidence type="ECO:0000256" key="1">
    <source>
        <dbReference type="ARBA" id="ARBA00010541"/>
    </source>
</evidence>
<dbReference type="FunFam" id="2.40.10.10:FF:000001">
    <property type="entry name" value="Periplasmic serine protease DegS"/>
    <property type="match status" value="1"/>
</dbReference>
<feature type="non-terminal residue" evidence="7">
    <location>
        <position position="370"/>
    </location>
</feature>
<dbReference type="InterPro" id="IPR009003">
    <property type="entry name" value="Peptidase_S1_PA"/>
</dbReference>
<evidence type="ECO:0000256" key="4">
    <source>
        <dbReference type="ARBA" id="ARBA00022825"/>
    </source>
</evidence>
<gene>
    <name evidence="7" type="ORF">HY618_04220</name>
</gene>
<proteinExistence type="inferred from homology"/>
<feature type="chain" id="PRO_5036888717" evidence="5">
    <location>
        <begin position="28"/>
        <end position="370"/>
    </location>
</feature>
<evidence type="ECO:0000256" key="2">
    <source>
        <dbReference type="ARBA" id="ARBA00022670"/>
    </source>
</evidence>
<dbReference type="InterPro" id="IPR036034">
    <property type="entry name" value="PDZ_sf"/>
</dbReference>
<accession>A0A933E807</accession>
<evidence type="ECO:0000259" key="6">
    <source>
        <dbReference type="PROSITE" id="PS50106"/>
    </source>
</evidence>
<comment type="caution">
    <text evidence="7">The sequence shown here is derived from an EMBL/GenBank/DDBJ whole genome shotgun (WGS) entry which is preliminary data.</text>
</comment>
<dbReference type="SUPFAM" id="SSF50156">
    <property type="entry name" value="PDZ domain-like"/>
    <property type="match status" value="1"/>
</dbReference>
<dbReference type="Gene3D" id="2.30.42.10">
    <property type="match status" value="1"/>
</dbReference>
<dbReference type="Pfam" id="PF13180">
    <property type="entry name" value="PDZ_2"/>
    <property type="match status" value="1"/>
</dbReference>
<dbReference type="InterPro" id="IPR001478">
    <property type="entry name" value="PDZ"/>
</dbReference>
<dbReference type="PANTHER" id="PTHR43343:SF3">
    <property type="entry name" value="PROTEASE DO-LIKE 8, CHLOROPLASTIC"/>
    <property type="match status" value="1"/>
</dbReference>
<keyword evidence="4" id="KW-0720">Serine protease</keyword>
<dbReference type="SUPFAM" id="SSF50494">
    <property type="entry name" value="Trypsin-like serine proteases"/>
    <property type="match status" value="1"/>
</dbReference>
<dbReference type="PANTHER" id="PTHR43343">
    <property type="entry name" value="PEPTIDASE S12"/>
    <property type="match status" value="1"/>
</dbReference>